<keyword evidence="3" id="KW-0597">Phosphoprotein</keyword>
<evidence type="ECO:0000256" key="6">
    <source>
        <dbReference type="ARBA" id="ARBA00022741"/>
    </source>
</evidence>
<evidence type="ECO:0000256" key="2">
    <source>
        <dbReference type="ARBA" id="ARBA00022527"/>
    </source>
</evidence>
<dbReference type="Pfam" id="PF00069">
    <property type="entry name" value="Pkinase"/>
    <property type="match status" value="1"/>
</dbReference>
<dbReference type="InterPro" id="IPR017441">
    <property type="entry name" value="Protein_kinase_ATP_BS"/>
</dbReference>
<dbReference type="Proteomes" id="UP001210211">
    <property type="component" value="Unassembled WGS sequence"/>
</dbReference>
<evidence type="ECO:0000256" key="13">
    <source>
        <dbReference type="PROSITE-ProRule" id="PRU10141"/>
    </source>
</evidence>
<evidence type="ECO:0000256" key="9">
    <source>
        <dbReference type="ARBA" id="ARBA00047899"/>
    </source>
</evidence>
<dbReference type="GO" id="GO:0009615">
    <property type="term" value="P:response to virus"/>
    <property type="evidence" value="ECO:0007669"/>
    <property type="project" value="UniProtKB-ARBA"/>
</dbReference>
<evidence type="ECO:0000256" key="5">
    <source>
        <dbReference type="ARBA" id="ARBA00022679"/>
    </source>
</evidence>
<comment type="similarity">
    <text evidence="14">Belongs to the protein kinase superfamily.</text>
</comment>
<evidence type="ECO:0000256" key="11">
    <source>
        <dbReference type="ARBA" id="ARBA00054601"/>
    </source>
</evidence>
<reference evidence="16 17" key="1">
    <citation type="journal article" date="2022" name="Cell">
        <title>Repeat-based holocentromeres influence genome architecture and karyotype evolution.</title>
        <authorList>
            <person name="Hofstatter P.G."/>
            <person name="Thangavel G."/>
            <person name="Lux T."/>
            <person name="Neumann P."/>
            <person name="Vondrak T."/>
            <person name="Novak P."/>
            <person name="Zhang M."/>
            <person name="Costa L."/>
            <person name="Castellani M."/>
            <person name="Scott A."/>
            <person name="Toegelov H."/>
            <person name="Fuchs J."/>
            <person name="Mata-Sucre Y."/>
            <person name="Dias Y."/>
            <person name="Vanzela A.L.L."/>
            <person name="Huettel B."/>
            <person name="Almeida C.C.S."/>
            <person name="Simkova H."/>
            <person name="Souza G."/>
            <person name="Pedrosa-Harand A."/>
            <person name="Macas J."/>
            <person name="Mayer K.F.X."/>
            <person name="Houben A."/>
            <person name="Marques A."/>
        </authorList>
    </citation>
    <scope>NUCLEOTIDE SEQUENCE [LARGE SCALE GENOMIC DNA]</scope>
    <source>
        <strain evidence="16">RhyTen1mFocal</strain>
    </source>
</reference>
<keyword evidence="4" id="KW-0945">Host-virus interaction</keyword>
<dbReference type="CDD" id="cd14008">
    <property type="entry name" value="STKc_LKB1_CaMKK"/>
    <property type="match status" value="1"/>
</dbReference>
<dbReference type="GO" id="GO:0005737">
    <property type="term" value="C:cytoplasm"/>
    <property type="evidence" value="ECO:0007669"/>
    <property type="project" value="TreeGrafter"/>
</dbReference>
<comment type="catalytic activity">
    <reaction evidence="9">
        <text>L-threonyl-[protein] + ATP = O-phospho-L-threonyl-[protein] + ADP + H(+)</text>
        <dbReference type="Rhea" id="RHEA:46608"/>
        <dbReference type="Rhea" id="RHEA-COMP:11060"/>
        <dbReference type="Rhea" id="RHEA-COMP:11605"/>
        <dbReference type="ChEBI" id="CHEBI:15378"/>
        <dbReference type="ChEBI" id="CHEBI:30013"/>
        <dbReference type="ChEBI" id="CHEBI:30616"/>
        <dbReference type="ChEBI" id="CHEBI:61977"/>
        <dbReference type="ChEBI" id="CHEBI:456216"/>
        <dbReference type="EC" id="2.7.11.1"/>
    </reaction>
</comment>
<comment type="subunit">
    <text evidence="12">Associates with the SNF1-related protein kinase (SnRK) complex. Interacts with AL1, a geminivirus (TGMV) protein essential for viral replication.</text>
</comment>
<dbReference type="InterPro" id="IPR000719">
    <property type="entry name" value="Prot_kinase_dom"/>
</dbReference>
<dbReference type="GO" id="GO:0004674">
    <property type="term" value="F:protein serine/threonine kinase activity"/>
    <property type="evidence" value="ECO:0007669"/>
    <property type="project" value="UniProtKB-KW"/>
</dbReference>
<gene>
    <name evidence="16" type="ORF">LUZ61_011579</name>
</gene>
<evidence type="ECO:0000313" key="16">
    <source>
        <dbReference type="EMBL" id="KAJ3707874.1"/>
    </source>
</evidence>
<dbReference type="AlphaFoldDB" id="A0AAD6F0G7"/>
<dbReference type="InterPro" id="IPR011009">
    <property type="entry name" value="Kinase-like_dom_sf"/>
</dbReference>
<comment type="catalytic activity">
    <reaction evidence="10">
        <text>L-seryl-[protein] + ATP = O-phospho-L-seryl-[protein] + ADP + H(+)</text>
        <dbReference type="Rhea" id="RHEA:17989"/>
        <dbReference type="Rhea" id="RHEA-COMP:9863"/>
        <dbReference type="Rhea" id="RHEA-COMP:11604"/>
        <dbReference type="ChEBI" id="CHEBI:15378"/>
        <dbReference type="ChEBI" id="CHEBI:29999"/>
        <dbReference type="ChEBI" id="CHEBI:30616"/>
        <dbReference type="ChEBI" id="CHEBI:83421"/>
        <dbReference type="ChEBI" id="CHEBI:456216"/>
        <dbReference type="EC" id="2.7.11.1"/>
    </reaction>
</comment>
<dbReference type="Gene3D" id="1.10.510.10">
    <property type="entry name" value="Transferase(Phosphotransferase) domain 1"/>
    <property type="match status" value="1"/>
</dbReference>
<dbReference type="PROSITE" id="PS50011">
    <property type="entry name" value="PROTEIN_KINASE_DOM"/>
    <property type="match status" value="1"/>
</dbReference>
<feature type="domain" description="Protein kinase" evidence="15">
    <location>
        <begin position="199"/>
        <end position="460"/>
    </location>
</feature>
<protein>
    <recommendedName>
        <fullName evidence="1">non-specific serine/threonine protein kinase</fullName>
        <ecNumber evidence="1">2.7.11.1</ecNumber>
    </recommendedName>
</protein>
<evidence type="ECO:0000256" key="7">
    <source>
        <dbReference type="ARBA" id="ARBA00022777"/>
    </source>
</evidence>
<keyword evidence="17" id="KW-1185">Reference proteome</keyword>
<comment type="caution">
    <text evidence="16">The sequence shown here is derived from an EMBL/GenBank/DDBJ whole genome shotgun (WGS) entry which is preliminary data.</text>
</comment>
<dbReference type="EMBL" id="JAMRDG010000001">
    <property type="protein sequence ID" value="KAJ3707874.1"/>
    <property type="molecule type" value="Genomic_DNA"/>
</dbReference>
<dbReference type="EC" id="2.7.11.1" evidence="1"/>
<evidence type="ECO:0000313" key="17">
    <source>
        <dbReference type="Proteomes" id="UP001210211"/>
    </source>
</evidence>
<evidence type="ECO:0000256" key="8">
    <source>
        <dbReference type="ARBA" id="ARBA00022840"/>
    </source>
</evidence>
<name>A0AAD6F0G7_9POAL</name>
<dbReference type="SMART" id="SM00220">
    <property type="entry name" value="S_TKc"/>
    <property type="match status" value="1"/>
</dbReference>
<proteinExistence type="inferred from homology"/>
<evidence type="ECO:0000256" key="4">
    <source>
        <dbReference type="ARBA" id="ARBA00022581"/>
    </source>
</evidence>
<keyword evidence="6 13" id="KW-0547">Nucleotide-binding</keyword>
<evidence type="ECO:0000256" key="12">
    <source>
        <dbReference type="ARBA" id="ARBA00066296"/>
    </source>
</evidence>
<evidence type="ECO:0000256" key="1">
    <source>
        <dbReference type="ARBA" id="ARBA00012513"/>
    </source>
</evidence>
<dbReference type="SUPFAM" id="SSF56112">
    <property type="entry name" value="Protein kinase-like (PK-like)"/>
    <property type="match status" value="1"/>
</dbReference>
<sequence>MTVKFKWRDHLLFPSLSPVLSPPYRREKAQPSSPKLFKLPLPTRSHTHTLSLLSLSARVEARDVERRRNRRLFCRQVAIFTKYDFQMGGGSWFSMSHLFEMGCCGCFSFLGKLTKSQYTYMIPDSLPNFGDGSFDSNDGDSDLQDTDENGLPRPTIRRSEEILQQWAKSGLICREVPVKDTHTAIFSEDENGNKMVNEYVRQHKIGAGSYGKVVLYRSTKDDKLYALKVFNKPHLVKLRVAPSETAMTDVLREVSIMKMLDHPNIVNLIEVIDDCKTDKFYMVLEYVESKWACDDSGALSSLGESTARSYLRDIVAGLTYLHSHNIIHGDIKPDNLLVTGTGRVKIGDFGVSQAFEGDNDLLRRSPGTPVFTAPECCIGVTYHGKGADTWAVGVTLYCMVLGCYPFLGESLHDTYDKIVNNPLVVPDHINPLLRDLLERLLCKDPNQRITLQGVAEHPWVVGDMGPIPDCICTCRRNSTKQADPA</sequence>
<dbReference type="PROSITE" id="PS00108">
    <property type="entry name" value="PROTEIN_KINASE_ST"/>
    <property type="match status" value="1"/>
</dbReference>
<dbReference type="PANTHER" id="PTHR24346:SF39">
    <property type="entry name" value="SERINE_THREONINE-PROTEIN KINASE GRIK1-RELATED"/>
    <property type="match status" value="1"/>
</dbReference>
<dbReference type="InterPro" id="IPR008271">
    <property type="entry name" value="Ser/Thr_kinase_AS"/>
</dbReference>
<evidence type="ECO:0000256" key="10">
    <source>
        <dbReference type="ARBA" id="ARBA00048679"/>
    </source>
</evidence>
<keyword evidence="7" id="KW-0418">Kinase</keyword>
<dbReference type="GO" id="GO:0035556">
    <property type="term" value="P:intracellular signal transduction"/>
    <property type="evidence" value="ECO:0007669"/>
    <property type="project" value="TreeGrafter"/>
</dbReference>
<dbReference type="PANTHER" id="PTHR24346">
    <property type="entry name" value="MAP/MICROTUBULE AFFINITY-REGULATING KINASE"/>
    <property type="match status" value="1"/>
</dbReference>
<evidence type="ECO:0000259" key="15">
    <source>
        <dbReference type="PROSITE" id="PS50011"/>
    </source>
</evidence>
<dbReference type="FunFam" id="3.30.200.20:FF:000206">
    <property type="entry name" value="Serine/threonine-protein kinase Ssp1"/>
    <property type="match status" value="1"/>
</dbReference>
<evidence type="ECO:0000256" key="14">
    <source>
        <dbReference type="RuleBase" id="RU000304"/>
    </source>
</evidence>
<dbReference type="GO" id="GO:0005524">
    <property type="term" value="F:ATP binding"/>
    <property type="evidence" value="ECO:0007669"/>
    <property type="project" value="UniProtKB-UniRule"/>
</dbReference>
<dbReference type="FunFam" id="1.10.510.10:FF:000747">
    <property type="entry name" value="Serine/threonine-protein kinase GRIK2"/>
    <property type="match status" value="1"/>
</dbReference>
<organism evidence="16 17">
    <name type="scientific">Rhynchospora tenuis</name>
    <dbReference type="NCBI Taxonomy" id="198213"/>
    <lineage>
        <taxon>Eukaryota</taxon>
        <taxon>Viridiplantae</taxon>
        <taxon>Streptophyta</taxon>
        <taxon>Embryophyta</taxon>
        <taxon>Tracheophyta</taxon>
        <taxon>Spermatophyta</taxon>
        <taxon>Magnoliopsida</taxon>
        <taxon>Liliopsida</taxon>
        <taxon>Poales</taxon>
        <taxon>Cyperaceae</taxon>
        <taxon>Cyperoideae</taxon>
        <taxon>Rhynchosporeae</taxon>
        <taxon>Rhynchospora</taxon>
    </lineage>
</organism>
<feature type="binding site" evidence="13">
    <location>
        <position position="228"/>
    </location>
    <ligand>
        <name>ATP</name>
        <dbReference type="ChEBI" id="CHEBI:30616"/>
    </ligand>
</feature>
<keyword evidence="5" id="KW-0808">Transferase</keyword>
<comment type="function">
    <text evidence="11">Activates SnRK1.1/KIN10 and SnRK1.2/KIN11 by phosphorylation of their activation-loop 'Thr-198' and 'Thr-176', respectively. Required for the regulation by SnRK1 kinases of the transcription of a large set of genes, the modification the activity of metabolic enzymes, and the control of various nutrient-responsive cellular developmental processes.</text>
</comment>
<dbReference type="PROSITE" id="PS00107">
    <property type="entry name" value="PROTEIN_KINASE_ATP"/>
    <property type="match status" value="1"/>
</dbReference>
<keyword evidence="2 14" id="KW-0723">Serine/threonine-protein kinase</keyword>
<keyword evidence="8 13" id="KW-0067">ATP-binding</keyword>
<evidence type="ECO:0000256" key="3">
    <source>
        <dbReference type="ARBA" id="ARBA00022553"/>
    </source>
</evidence>
<dbReference type="Gene3D" id="3.30.200.20">
    <property type="entry name" value="Phosphorylase Kinase, domain 1"/>
    <property type="match status" value="1"/>
</dbReference>
<accession>A0AAD6F0G7</accession>